<reference evidence="10" key="1">
    <citation type="journal article" date="2019" name="Int. J. Syst. Evol. Microbiol.">
        <title>The Global Catalogue of Microorganisms (GCM) 10K type strain sequencing project: providing services to taxonomists for standard genome sequencing and annotation.</title>
        <authorList>
            <consortium name="The Broad Institute Genomics Platform"/>
            <consortium name="The Broad Institute Genome Sequencing Center for Infectious Disease"/>
            <person name="Wu L."/>
            <person name="Ma J."/>
        </authorList>
    </citation>
    <scope>NUCLEOTIDE SEQUENCE [LARGE SCALE GENOMIC DNA]</scope>
    <source>
        <strain evidence="10">JCM 4733</strain>
    </source>
</reference>
<proteinExistence type="inferred from homology"/>
<organism evidence="9 10">
    <name type="scientific">Streptomyces canarius</name>
    <dbReference type="NCBI Taxonomy" id="285453"/>
    <lineage>
        <taxon>Bacteria</taxon>
        <taxon>Bacillati</taxon>
        <taxon>Actinomycetota</taxon>
        <taxon>Actinomycetes</taxon>
        <taxon>Kitasatosporales</taxon>
        <taxon>Streptomycetaceae</taxon>
        <taxon>Streptomyces</taxon>
    </lineage>
</organism>
<evidence type="ECO:0000256" key="5">
    <source>
        <dbReference type="ARBA" id="ARBA00035127"/>
    </source>
</evidence>
<keyword evidence="1" id="KW-0276">Fatty acid metabolism</keyword>
<sequence>MTHGPQTDQELLARVLKPYRPNSRYLIEAHVAEKPDMAVAVGRFEIPESCYIDDTGHFNAVEFNICYNQLGYYLIAKCVADGIFPEFSAWSLADFWEHQLSDVLIQQMSSRFKRMIDPRSFEGEVVFHKPVVSERPGRPAIMRMETECTFRDAGSGYAEGEVTLAFTRLIQSGGRTEAAGEGVRAE</sequence>
<protein>
    <recommendedName>
        <fullName evidence="6">(2E)-enoyl-[ACP] glycyltransferase</fullName>
        <ecNumber evidence="5">4.3.2.11</ecNumber>
    </recommendedName>
    <alternativeName>
        <fullName evidence="7">(2E)-unsaturated fatty acyl-[ACP] glycyltransferase</fullName>
    </alternativeName>
</protein>
<evidence type="ECO:0000313" key="10">
    <source>
        <dbReference type="Proteomes" id="UP000653644"/>
    </source>
</evidence>
<keyword evidence="10" id="KW-1185">Reference proteome</keyword>
<dbReference type="InterPro" id="IPR043064">
    <property type="entry name" value="FcoT_ThioEstase_Rv0098-like_sf"/>
</dbReference>
<evidence type="ECO:0000256" key="8">
    <source>
        <dbReference type="ARBA" id="ARBA00048742"/>
    </source>
</evidence>
<keyword evidence="3" id="KW-0456">Lyase</keyword>
<dbReference type="Pfam" id="PF10862">
    <property type="entry name" value="FcoT"/>
    <property type="match status" value="1"/>
</dbReference>
<evidence type="ECO:0000256" key="2">
    <source>
        <dbReference type="ARBA" id="ARBA00023098"/>
    </source>
</evidence>
<dbReference type="Gene3D" id="3.10.129.30">
    <property type="entry name" value="Rv0098, thioesterase-like hot dog domain"/>
    <property type="match status" value="1"/>
</dbReference>
<evidence type="ECO:0000256" key="1">
    <source>
        <dbReference type="ARBA" id="ARBA00022832"/>
    </source>
</evidence>
<evidence type="ECO:0000256" key="6">
    <source>
        <dbReference type="ARBA" id="ARBA00035169"/>
    </source>
</evidence>
<comment type="catalytic activity">
    <reaction evidence="8">
        <text>a (3R)-3-[(carboxymethyl)amino]fatty acid + holo-[ACP] + H(+) = a (2E)-enoyl-[ACP] + glycine + H2O</text>
        <dbReference type="Rhea" id="RHEA:74923"/>
        <dbReference type="Rhea" id="RHEA-COMP:9685"/>
        <dbReference type="Rhea" id="RHEA-COMP:9925"/>
        <dbReference type="ChEBI" id="CHEBI:15377"/>
        <dbReference type="ChEBI" id="CHEBI:15378"/>
        <dbReference type="ChEBI" id="CHEBI:57305"/>
        <dbReference type="ChEBI" id="CHEBI:64479"/>
        <dbReference type="ChEBI" id="CHEBI:78784"/>
        <dbReference type="ChEBI" id="CHEBI:193080"/>
        <dbReference type="EC" id="4.3.2.11"/>
    </reaction>
    <physiologicalReaction direction="right-to-left" evidence="8">
        <dbReference type="Rhea" id="RHEA:74925"/>
    </physiologicalReaction>
</comment>
<dbReference type="InterPro" id="IPR022598">
    <property type="entry name" value="FcoT_ThioEstase"/>
</dbReference>
<keyword evidence="2" id="KW-0443">Lipid metabolism</keyword>
<evidence type="ECO:0000256" key="7">
    <source>
        <dbReference type="ARBA" id="ARBA00035448"/>
    </source>
</evidence>
<comment type="caution">
    <text evidence="9">The sequence shown here is derived from an EMBL/GenBank/DDBJ whole genome shotgun (WGS) entry which is preliminary data.</text>
</comment>
<evidence type="ECO:0000313" key="9">
    <source>
        <dbReference type="EMBL" id="GHA61376.1"/>
    </source>
</evidence>
<name>A0ABQ3D8A9_9ACTN</name>
<dbReference type="Proteomes" id="UP000653644">
    <property type="component" value="Unassembled WGS sequence"/>
</dbReference>
<evidence type="ECO:0000256" key="4">
    <source>
        <dbReference type="ARBA" id="ARBA00035117"/>
    </source>
</evidence>
<comment type="similarity">
    <text evidence="4">Belongs to the FcoT family.</text>
</comment>
<accession>A0ABQ3D8A9</accession>
<dbReference type="EMBL" id="BMVN01000044">
    <property type="protein sequence ID" value="GHA61376.1"/>
    <property type="molecule type" value="Genomic_DNA"/>
</dbReference>
<dbReference type="EC" id="4.3.2.11" evidence="5"/>
<evidence type="ECO:0000256" key="3">
    <source>
        <dbReference type="ARBA" id="ARBA00023239"/>
    </source>
</evidence>
<dbReference type="RefSeq" id="WP_189893753.1">
    <property type="nucleotide sequence ID" value="NZ_BMVN01000044.1"/>
</dbReference>
<gene>
    <name evidence="9" type="ORF">GCM10010345_76910</name>
</gene>